<feature type="domain" description="Response regulatory" evidence="2">
    <location>
        <begin position="9"/>
        <end position="129"/>
    </location>
</feature>
<dbReference type="SMART" id="SM00448">
    <property type="entry name" value="REC"/>
    <property type="match status" value="1"/>
</dbReference>
<keyword evidence="3" id="KW-0238">DNA-binding</keyword>
<dbReference type="PROSITE" id="PS50110">
    <property type="entry name" value="RESPONSE_REGULATORY"/>
    <property type="match status" value="1"/>
</dbReference>
<reference evidence="3 4" key="1">
    <citation type="submission" date="2020-08" db="EMBL/GenBank/DDBJ databases">
        <title>Genomic Encyclopedia of Type Strains, Phase IV (KMG-IV): sequencing the most valuable type-strain genomes for metagenomic binning, comparative biology and taxonomic classification.</title>
        <authorList>
            <person name="Goeker M."/>
        </authorList>
    </citation>
    <scope>NUCLEOTIDE SEQUENCE [LARGE SCALE GENOMIC DNA]</scope>
    <source>
        <strain evidence="3 4">DSM 28570</strain>
    </source>
</reference>
<evidence type="ECO:0000259" key="2">
    <source>
        <dbReference type="PROSITE" id="PS50110"/>
    </source>
</evidence>
<protein>
    <submittedName>
        <fullName evidence="3">DNA-binding NtrC family response regulator</fullName>
    </submittedName>
</protein>
<dbReference type="PANTHER" id="PTHR43228:SF1">
    <property type="entry name" value="TWO-COMPONENT RESPONSE REGULATOR ARR22"/>
    <property type="match status" value="1"/>
</dbReference>
<dbReference type="InterPro" id="IPR011006">
    <property type="entry name" value="CheY-like_superfamily"/>
</dbReference>
<dbReference type="InterPro" id="IPR052048">
    <property type="entry name" value="ST_Response_Regulator"/>
</dbReference>
<gene>
    <name evidence="3" type="ORF">HNQ81_002867</name>
</gene>
<keyword evidence="1" id="KW-0597">Phosphoprotein</keyword>
<dbReference type="RefSeq" id="WP_183351927.1">
    <property type="nucleotide sequence ID" value="NZ_JACHEO010000019.1"/>
</dbReference>
<dbReference type="GO" id="GO:0003677">
    <property type="term" value="F:DNA binding"/>
    <property type="evidence" value="ECO:0007669"/>
    <property type="project" value="UniProtKB-KW"/>
</dbReference>
<dbReference type="AlphaFoldDB" id="A0A840UWA8"/>
<evidence type="ECO:0000313" key="4">
    <source>
        <dbReference type="Proteomes" id="UP000539642"/>
    </source>
</evidence>
<organism evidence="3 4">
    <name type="scientific">Desulfoprunum benzoelyticum</name>
    <dbReference type="NCBI Taxonomy" id="1506996"/>
    <lineage>
        <taxon>Bacteria</taxon>
        <taxon>Pseudomonadati</taxon>
        <taxon>Thermodesulfobacteriota</taxon>
        <taxon>Desulfobulbia</taxon>
        <taxon>Desulfobulbales</taxon>
        <taxon>Desulfobulbaceae</taxon>
        <taxon>Desulfoprunum</taxon>
    </lineage>
</organism>
<dbReference type="PANTHER" id="PTHR43228">
    <property type="entry name" value="TWO-COMPONENT RESPONSE REGULATOR"/>
    <property type="match status" value="1"/>
</dbReference>
<dbReference type="GO" id="GO:0000160">
    <property type="term" value="P:phosphorelay signal transduction system"/>
    <property type="evidence" value="ECO:0007669"/>
    <property type="project" value="InterPro"/>
</dbReference>
<name>A0A840UWA8_9BACT</name>
<comment type="caution">
    <text evidence="3">The sequence shown here is derived from an EMBL/GenBank/DDBJ whole genome shotgun (WGS) entry which is preliminary data.</text>
</comment>
<dbReference type="EMBL" id="JACHEO010000019">
    <property type="protein sequence ID" value="MBB5349116.1"/>
    <property type="molecule type" value="Genomic_DNA"/>
</dbReference>
<evidence type="ECO:0000256" key="1">
    <source>
        <dbReference type="PROSITE-ProRule" id="PRU00169"/>
    </source>
</evidence>
<dbReference type="SUPFAM" id="SSF52172">
    <property type="entry name" value="CheY-like"/>
    <property type="match status" value="1"/>
</dbReference>
<sequence>MDAAAGRKKILIMDDEEMIGEVACQMLTLLGYEGRHVFDGKEAISLYRQHLEAGDAFAAVIMDLTIPRGMGGKEAVIELLALDPQARVLVSSGYSNDPSMTNFSRYGFCGHIEKPFDLMSLKAAIEAVL</sequence>
<accession>A0A840UWA8</accession>
<proteinExistence type="predicted"/>
<keyword evidence="4" id="KW-1185">Reference proteome</keyword>
<feature type="modified residue" description="4-aspartylphosphate" evidence="1">
    <location>
        <position position="63"/>
    </location>
</feature>
<dbReference type="Gene3D" id="3.40.50.2300">
    <property type="match status" value="1"/>
</dbReference>
<dbReference type="Proteomes" id="UP000539642">
    <property type="component" value="Unassembled WGS sequence"/>
</dbReference>
<dbReference type="Pfam" id="PF00072">
    <property type="entry name" value="Response_reg"/>
    <property type="match status" value="1"/>
</dbReference>
<evidence type="ECO:0000313" key="3">
    <source>
        <dbReference type="EMBL" id="MBB5349116.1"/>
    </source>
</evidence>
<dbReference type="InterPro" id="IPR001789">
    <property type="entry name" value="Sig_transdc_resp-reg_receiver"/>
</dbReference>